<dbReference type="AlphaFoldDB" id="O61221"/>
<protein>
    <submittedName>
        <fullName evidence="2">WAPL domain-containing protein</fullName>
    </submittedName>
</protein>
<dbReference type="eggNOG" id="ENOG502T2II">
    <property type="taxonomic scope" value="Eukaryota"/>
</dbReference>
<dbReference type="PANTHER" id="PTHR38631">
    <property type="match status" value="1"/>
</dbReference>
<dbReference type="PaxDb" id="6239-T09A12.1"/>
<dbReference type="PIR" id="D88750">
    <property type="entry name" value="D88750"/>
</dbReference>
<dbReference type="GeneID" id="188312"/>
<dbReference type="OMA" id="EDAYSCH"/>
<dbReference type="STRING" id="6239.T09A12.1.1"/>
<dbReference type="Proteomes" id="UP000001940">
    <property type="component" value="Chromosome IV"/>
</dbReference>
<dbReference type="HOGENOM" id="CLU_059626_1_0_1"/>
<feature type="region of interest" description="Disordered" evidence="1">
    <location>
        <begin position="1"/>
        <end position="147"/>
    </location>
</feature>
<dbReference type="FunCoup" id="O61221">
    <property type="interactions" value="257"/>
</dbReference>
<dbReference type="KEGG" id="cel:CELE_T09A12.1"/>
<dbReference type="PhylomeDB" id="O61221"/>
<sequence>MQKSKRNAKKKAVSTREKSARSSRGTNKSQRSARSKMAKPRTAETREDAYSCHRTMEEKSTNQQYSALSVRSETTSKVKKLPSKLDASLSARKKGKKESNEEDKKMRDSERQKREKKEVPKEMRQSMMGSVFEEIEGPVSPAPLEKDENKMEWKIDVDPVVLTGDQRMSDVLGKMKDLKKNSGWKKCKVLKANEKTPDNDDEPTEESIYLSARVLQLVKMESLISKEVSKEDQEILRGYCRSNDHKDKVEPIFEAIAVSILEKVASKNEFIRNVSIPGQLRMFAVDENKSKFSTMALLIVRCDLFYYSWNKPALDDEDQLDPTWANMTRRPSVTPPDSQ</sequence>
<evidence type="ECO:0000313" key="3">
    <source>
        <dbReference type="Proteomes" id="UP000001940"/>
    </source>
</evidence>
<evidence type="ECO:0000313" key="4">
    <source>
        <dbReference type="WormBase" id="T09A12.1"/>
    </source>
</evidence>
<gene>
    <name evidence="2" type="ORF">CELE_T09A12.1</name>
    <name evidence="2 4" type="ORF">T09A12.1</name>
</gene>
<dbReference type="PIR" id="T33029">
    <property type="entry name" value="T33029"/>
</dbReference>
<dbReference type="UCSC" id="T09A12.1">
    <property type="organism name" value="c. elegans"/>
</dbReference>
<feature type="compositionally biased region" description="Basic residues" evidence="1">
    <location>
        <begin position="1"/>
        <end position="13"/>
    </location>
</feature>
<accession>O61221</accession>
<dbReference type="EMBL" id="BX284604">
    <property type="protein sequence ID" value="CCD63558.1"/>
    <property type="molecule type" value="Genomic_DNA"/>
</dbReference>
<dbReference type="PANTHER" id="PTHR38631:SF1">
    <property type="entry name" value="DUF2780 DOMAIN-CONTAINING PROTEIN-RELATED"/>
    <property type="match status" value="1"/>
</dbReference>
<evidence type="ECO:0000256" key="1">
    <source>
        <dbReference type="SAM" id="MobiDB-lite"/>
    </source>
</evidence>
<dbReference type="OrthoDB" id="5868784at2759"/>
<feature type="compositionally biased region" description="Basic and acidic residues" evidence="1">
    <location>
        <begin position="41"/>
        <end position="60"/>
    </location>
</feature>
<organism evidence="2 3">
    <name type="scientific">Caenorhabditis elegans</name>
    <dbReference type="NCBI Taxonomy" id="6239"/>
    <lineage>
        <taxon>Eukaryota</taxon>
        <taxon>Metazoa</taxon>
        <taxon>Ecdysozoa</taxon>
        <taxon>Nematoda</taxon>
        <taxon>Chromadorea</taxon>
        <taxon>Rhabditida</taxon>
        <taxon>Rhabditina</taxon>
        <taxon>Rhabditomorpha</taxon>
        <taxon>Rhabditoidea</taxon>
        <taxon>Rhabditidae</taxon>
        <taxon>Peloderinae</taxon>
        <taxon>Caenorhabditis</taxon>
    </lineage>
</organism>
<dbReference type="AGR" id="WB:WBGene00020372"/>
<feature type="compositionally biased region" description="Polar residues" evidence="1">
    <location>
        <begin position="61"/>
        <end position="75"/>
    </location>
</feature>
<evidence type="ECO:0000313" key="2">
    <source>
        <dbReference type="EMBL" id="CCD63558.1"/>
    </source>
</evidence>
<keyword evidence="3" id="KW-1185">Reference proteome</keyword>
<dbReference type="Bgee" id="WBGene00020372">
    <property type="expression patterns" value="Expressed in adult organism and 1 other cell type or tissue"/>
</dbReference>
<feature type="compositionally biased region" description="Basic and acidic residues" evidence="1">
    <location>
        <begin position="97"/>
        <end position="124"/>
    </location>
</feature>
<dbReference type="CTD" id="188312"/>
<dbReference type="InParanoid" id="O61221"/>
<dbReference type="WormBase" id="T09A12.1">
    <property type="protein sequence ID" value="CE35002"/>
    <property type="gene ID" value="WBGene00020372"/>
</dbReference>
<proteinExistence type="predicted"/>
<dbReference type="RefSeq" id="NP_501383.2">
    <property type="nucleotide sequence ID" value="NM_068982.4"/>
</dbReference>
<dbReference type="SMR" id="O61221"/>
<name>O61221_CAEEL</name>
<reference evidence="2 3" key="1">
    <citation type="journal article" date="1998" name="Science">
        <title>Genome sequence of the nematode C. elegans: a platform for investigating biology.</title>
        <authorList>
            <consortium name="The C. elegans sequencing consortium"/>
            <person name="Sulson J.E."/>
            <person name="Waterston R."/>
        </authorList>
    </citation>
    <scope>NUCLEOTIDE SEQUENCE [LARGE SCALE GENOMIC DNA]</scope>
    <source>
        <strain evidence="2 3">Bristol N2</strain>
    </source>
</reference>